<dbReference type="PROSITE" id="PS50865">
    <property type="entry name" value="ZF_MYND_2"/>
    <property type="match status" value="1"/>
</dbReference>
<accession>A0A8K0TGJ5</accession>
<evidence type="ECO:0000313" key="6">
    <source>
        <dbReference type="EMBL" id="KAH7361689.1"/>
    </source>
</evidence>
<keyword evidence="3" id="KW-0862">Zinc</keyword>
<feature type="domain" description="MYND-type" evidence="5">
    <location>
        <begin position="38"/>
        <end position="76"/>
    </location>
</feature>
<reference evidence="6" key="1">
    <citation type="journal article" date="2021" name="Nat. Commun.">
        <title>Genetic determinants of endophytism in the Arabidopsis root mycobiome.</title>
        <authorList>
            <person name="Mesny F."/>
            <person name="Miyauchi S."/>
            <person name="Thiergart T."/>
            <person name="Pickel B."/>
            <person name="Atanasova L."/>
            <person name="Karlsson M."/>
            <person name="Huettel B."/>
            <person name="Barry K.W."/>
            <person name="Haridas S."/>
            <person name="Chen C."/>
            <person name="Bauer D."/>
            <person name="Andreopoulos W."/>
            <person name="Pangilinan J."/>
            <person name="LaButti K."/>
            <person name="Riley R."/>
            <person name="Lipzen A."/>
            <person name="Clum A."/>
            <person name="Drula E."/>
            <person name="Henrissat B."/>
            <person name="Kohler A."/>
            <person name="Grigoriev I.V."/>
            <person name="Martin F.M."/>
            <person name="Hacquard S."/>
        </authorList>
    </citation>
    <scope>NUCLEOTIDE SEQUENCE</scope>
    <source>
        <strain evidence="6">MPI-CAGE-AT-0016</strain>
    </source>
</reference>
<dbReference type="Gene3D" id="6.10.140.2220">
    <property type="match status" value="1"/>
</dbReference>
<evidence type="ECO:0000256" key="3">
    <source>
        <dbReference type="ARBA" id="ARBA00022833"/>
    </source>
</evidence>
<keyword evidence="1" id="KW-0479">Metal-binding</keyword>
<keyword evidence="7" id="KW-1185">Reference proteome</keyword>
<evidence type="ECO:0000256" key="4">
    <source>
        <dbReference type="PROSITE-ProRule" id="PRU00134"/>
    </source>
</evidence>
<sequence length="166" mass="18794">MDARNAAVWSLTLPWTNKSDAYIETSYKGPVGPLQHRCPLCTATGPKLLECAGCHAARYCSREHQVADRPRHKRLCKTIKEGRAETAREEHLIRNATEDDYTPANAFETAVGLFWGYKNTRDYMIARMRLAESYLLRSGSLNGVQEALDHMLDMIQAVPERQSRLA</sequence>
<dbReference type="EMBL" id="JAGPXD010000003">
    <property type="protein sequence ID" value="KAH7361689.1"/>
    <property type="molecule type" value="Genomic_DNA"/>
</dbReference>
<evidence type="ECO:0000313" key="7">
    <source>
        <dbReference type="Proteomes" id="UP000813385"/>
    </source>
</evidence>
<proteinExistence type="predicted"/>
<dbReference type="InterPro" id="IPR002893">
    <property type="entry name" value="Znf_MYND"/>
</dbReference>
<protein>
    <recommendedName>
        <fullName evidence="5">MYND-type domain-containing protein</fullName>
    </recommendedName>
</protein>
<name>A0A8K0TGJ5_9PEZI</name>
<dbReference type="Proteomes" id="UP000813385">
    <property type="component" value="Unassembled WGS sequence"/>
</dbReference>
<dbReference type="Pfam" id="PF01753">
    <property type="entry name" value="zf-MYND"/>
    <property type="match status" value="1"/>
</dbReference>
<comment type="caution">
    <text evidence="6">The sequence shown here is derived from an EMBL/GenBank/DDBJ whole genome shotgun (WGS) entry which is preliminary data.</text>
</comment>
<gene>
    <name evidence="6" type="ORF">B0T11DRAFT_338670</name>
</gene>
<organism evidence="6 7">
    <name type="scientific">Plectosphaerella cucumerina</name>
    <dbReference type="NCBI Taxonomy" id="40658"/>
    <lineage>
        <taxon>Eukaryota</taxon>
        <taxon>Fungi</taxon>
        <taxon>Dikarya</taxon>
        <taxon>Ascomycota</taxon>
        <taxon>Pezizomycotina</taxon>
        <taxon>Sordariomycetes</taxon>
        <taxon>Hypocreomycetidae</taxon>
        <taxon>Glomerellales</taxon>
        <taxon>Plectosphaerellaceae</taxon>
        <taxon>Plectosphaerella</taxon>
    </lineage>
</organism>
<evidence type="ECO:0000256" key="2">
    <source>
        <dbReference type="ARBA" id="ARBA00022771"/>
    </source>
</evidence>
<dbReference type="GO" id="GO:0008270">
    <property type="term" value="F:zinc ion binding"/>
    <property type="evidence" value="ECO:0007669"/>
    <property type="project" value="UniProtKB-KW"/>
</dbReference>
<keyword evidence="2 4" id="KW-0863">Zinc-finger</keyword>
<evidence type="ECO:0000259" key="5">
    <source>
        <dbReference type="PROSITE" id="PS50865"/>
    </source>
</evidence>
<evidence type="ECO:0000256" key="1">
    <source>
        <dbReference type="ARBA" id="ARBA00022723"/>
    </source>
</evidence>
<dbReference type="SUPFAM" id="SSF144232">
    <property type="entry name" value="HIT/MYND zinc finger-like"/>
    <property type="match status" value="1"/>
</dbReference>
<dbReference type="AlphaFoldDB" id="A0A8K0TGJ5"/>
<dbReference type="OrthoDB" id="5952526at2759"/>